<dbReference type="OMA" id="FTGADNW"/>
<feature type="transmembrane region" description="Helical" evidence="2">
    <location>
        <begin position="416"/>
        <end position="435"/>
    </location>
</feature>
<keyword evidence="2" id="KW-0812">Transmembrane</keyword>
<feature type="region of interest" description="Disordered" evidence="1">
    <location>
        <begin position="521"/>
        <end position="544"/>
    </location>
</feature>
<dbReference type="STRING" id="5539.A0A3E2HHN5"/>
<feature type="non-terminal residue" evidence="3">
    <location>
        <position position="1"/>
    </location>
</feature>
<reference evidence="3 4" key="1">
    <citation type="submission" date="2018-05" db="EMBL/GenBank/DDBJ databases">
        <title>Draft genome sequence of Scytalidium lignicola DSM 105466, a ubiquitous saprotrophic fungus.</title>
        <authorList>
            <person name="Buettner E."/>
            <person name="Gebauer A.M."/>
            <person name="Hofrichter M."/>
            <person name="Liers C."/>
            <person name="Kellner H."/>
        </authorList>
    </citation>
    <scope>NUCLEOTIDE SEQUENCE [LARGE SCALE GENOMIC DNA]</scope>
    <source>
        <strain evidence="3 4">DSM 105466</strain>
    </source>
</reference>
<dbReference type="EMBL" id="NCSJ02000045">
    <property type="protein sequence ID" value="RFU32936.1"/>
    <property type="molecule type" value="Genomic_DNA"/>
</dbReference>
<keyword evidence="2" id="KW-0472">Membrane</keyword>
<accession>A0A3E2HHN5</accession>
<feature type="transmembrane region" description="Helical" evidence="2">
    <location>
        <begin position="361"/>
        <end position="378"/>
    </location>
</feature>
<evidence type="ECO:0000313" key="4">
    <source>
        <dbReference type="Proteomes" id="UP000258309"/>
    </source>
</evidence>
<name>A0A3E2HHN5_SCYLI</name>
<comment type="caution">
    <text evidence="3">The sequence shown here is derived from an EMBL/GenBank/DDBJ whole genome shotgun (WGS) entry which is preliminary data.</text>
</comment>
<protein>
    <submittedName>
        <fullName evidence="3">Uncharacterized protein</fullName>
    </submittedName>
</protein>
<feature type="transmembrane region" description="Helical" evidence="2">
    <location>
        <begin position="271"/>
        <end position="290"/>
    </location>
</feature>
<feature type="transmembrane region" description="Helical" evidence="2">
    <location>
        <begin position="455"/>
        <end position="473"/>
    </location>
</feature>
<keyword evidence="2" id="KW-1133">Transmembrane helix</keyword>
<sequence>MSMLVNFGGGCVAFDDTVAFGCDERLTHNCVLGNGTAGFNCTTICSTPGLFFENYYTYEYCAPNDVINNIGNGLTLDAANAVLPQINACMQQYCEEPFDGLGGCPWSNLTSTEDYAGAICANITATVDLDLAGPGVLISYLMQTAIVLAGWALLRCMELLTWLLHFRLAAQVVFHYRRLGKMLRFSLEAPFARQIVIIQSMFVEFQEAQCFFILATQIATTFVLSKSLILLESYSIIQLQANKIILILVARSSIAVATFGLLILHLANLASLYMVILSSGTVILALYNVVVAMRNSSVLDFTKPPGFQSAPNCGEGPPPIAYCSAGASDGHGDFTIIPTLLSSPIQDFLNMEEVWQAISPIYPFAFVLFIIFLSRYNAVASVRSWYRRLSGQYKGRSWFPVVDQLPASQTSPTVPLLRICMFILEVIMLVYLGWYVGEFRRWRQLNVVDMSSWQFGQIIALFVWAPIFCKYFYWSILGMEEHSAVRIAKPYHITKIEEQLIFKRVDGDDNEKEIVRVQPGASATIDDTPESQHSLLSTSSQTGS</sequence>
<dbReference type="Proteomes" id="UP000258309">
    <property type="component" value="Unassembled WGS sequence"/>
</dbReference>
<feature type="compositionally biased region" description="Low complexity" evidence="1">
    <location>
        <begin position="531"/>
        <end position="544"/>
    </location>
</feature>
<feature type="transmembrane region" description="Helical" evidence="2">
    <location>
        <begin position="243"/>
        <end position="264"/>
    </location>
</feature>
<organism evidence="3 4">
    <name type="scientific">Scytalidium lignicola</name>
    <name type="common">Hyphomycete</name>
    <dbReference type="NCBI Taxonomy" id="5539"/>
    <lineage>
        <taxon>Eukaryota</taxon>
        <taxon>Fungi</taxon>
        <taxon>Dikarya</taxon>
        <taxon>Ascomycota</taxon>
        <taxon>Pezizomycotina</taxon>
        <taxon>Leotiomycetes</taxon>
        <taxon>Leotiomycetes incertae sedis</taxon>
        <taxon>Scytalidium</taxon>
    </lineage>
</organism>
<proteinExistence type="predicted"/>
<keyword evidence="4" id="KW-1185">Reference proteome</keyword>
<evidence type="ECO:0000256" key="2">
    <source>
        <dbReference type="SAM" id="Phobius"/>
    </source>
</evidence>
<gene>
    <name evidence="3" type="ORF">B7463_g3404</name>
</gene>
<dbReference type="AlphaFoldDB" id="A0A3E2HHN5"/>
<evidence type="ECO:0000256" key="1">
    <source>
        <dbReference type="SAM" id="MobiDB-lite"/>
    </source>
</evidence>
<evidence type="ECO:0000313" key="3">
    <source>
        <dbReference type="EMBL" id="RFU32936.1"/>
    </source>
</evidence>
<feature type="non-terminal residue" evidence="3">
    <location>
        <position position="544"/>
    </location>
</feature>
<dbReference type="OrthoDB" id="4582561at2759"/>